<dbReference type="AlphaFoldDB" id="A0A5C3M414"/>
<dbReference type="OrthoDB" id="3268823at2759"/>
<feature type="compositionally biased region" description="Basic and acidic residues" evidence="1">
    <location>
        <begin position="497"/>
        <end position="513"/>
    </location>
</feature>
<feature type="region of interest" description="Disordered" evidence="1">
    <location>
        <begin position="161"/>
        <end position="347"/>
    </location>
</feature>
<feature type="region of interest" description="Disordered" evidence="1">
    <location>
        <begin position="361"/>
        <end position="627"/>
    </location>
</feature>
<accession>A0A5C3M414</accession>
<evidence type="ECO:0000313" key="2">
    <source>
        <dbReference type="EMBL" id="TFK40159.1"/>
    </source>
</evidence>
<gene>
    <name evidence="2" type="ORF">BDQ12DRAFT_664666</name>
</gene>
<feature type="compositionally biased region" description="Basic and acidic residues" evidence="1">
    <location>
        <begin position="207"/>
        <end position="218"/>
    </location>
</feature>
<feature type="compositionally biased region" description="Basic and acidic residues" evidence="1">
    <location>
        <begin position="585"/>
        <end position="603"/>
    </location>
</feature>
<feature type="compositionally biased region" description="Basic and acidic residues" evidence="1">
    <location>
        <begin position="611"/>
        <end position="627"/>
    </location>
</feature>
<keyword evidence="3" id="KW-1185">Reference proteome</keyword>
<sequence>MTSINRDIPVTTGDALPSSNKSSPTLLPDPKATISQEPADKWATQTLNALSPPATHQQNTAMHHDFASAVGNDGIASNVTTPGPDFPGAYPGTHPKPEAVAADVEKAKDLLAESAGTAQVTLSEAAEQAKVQAAGLMTTVGGYVENAAGYLPESVRGYMPIGNNNTNTTTQNSLPSSETSQNYHPSSSGGAGTLPGPPGEQGVATLPDERLAPGHTSEDVTAAAAHTTPTNLAGGVGDLPGSSTETGVAKLPEERRQEGLPSHDMTGLPGKKDETGVAKMPEEKQKERDDAHGVLRDAIQSTSAPDAPYLSSSTTSAGTGAAAFNTTDGASSTASTRTLAGSKYAPSSTTLGAAAVGAGVGAGATSVGHGTDETHDSTNATTGHSSNTGSGMAGKAMQLEKDVEAKIPGTEEHKAQKSEPQDMKDSREKAKMPSEGVPAQGIKSSHTGIDSNKDLPNAPNTTGRAHELGNPDSQWKGQAMSPQSDRATAGHGSMRAFDSDRAEHGHTLGKENETTSTGPAGERLAMAAAGDKTGAYDSHSTVTGSGADISPKGSSTKIVDDGRTSSDSKSSSGLSRKKTPSPRRVGADGAHKPGFMDKLKGEVKVISGKLGHNEQKVEEGKKMMGKN</sequence>
<feature type="compositionally biased region" description="Low complexity" evidence="1">
    <location>
        <begin position="311"/>
        <end position="330"/>
    </location>
</feature>
<feature type="compositionally biased region" description="Polar residues" evidence="1">
    <location>
        <begin position="471"/>
        <end position="486"/>
    </location>
</feature>
<name>A0A5C3M414_9AGAR</name>
<feature type="compositionally biased region" description="Basic and acidic residues" evidence="1">
    <location>
        <begin position="270"/>
        <end position="295"/>
    </location>
</feature>
<organism evidence="2 3">
    <name type="scientific">Crucibulum laeve</name>
    <dbReference type="NCBI Taxonomy" id="68775"/>
    <lineage>
        <taxon>Eukaryota</taxon>
        <taxon>Fungi</taxon>
        <taxon>Dikarya</taxon>
        <taxon>Basidiomycota</taxon>
        <taxon>Agaricomycotina</taxon>
        <taxon>Agaricomycetes</taxon>
        <taxon>Agaricomycetidae</taxon>
        <taxon>Agaricales</taxon>
        <taxon>Agaricineae</taxon>
        <taxon>Nidulariaceae</taxon>
        <taxon>Crucibulum</taxon>
    </lineage>
</organism>
<feature type="region of interest" description="Disordered" evidence="1">
    <location>
        <begin position="1"/>
        <end position="40"/>
    </location>
</feature>
<feature type="compositionally biased region" description="Polar residues" evidence="1">
    <location>
        <begin position="171"/>
        <end position="188"/>
    </location>
</feature>
<dbReference type="Proteomes" id="UP000308652">
    <property type="component" value="Unassembled WGS sequence"/>
</dbReference>
<evidence type="ECO:0000256" key="1">
    <source>
        <dbReference type="SAM" id="MobiDB-lite"/>
    </source>
</evidence>
<dbReference type="EMBL" id="ML213597">
    <property type="protein sequence ID" value="TFK40159.1"/>
    <property type="molecule type" value="Genomic_DNA"/>
</dbReference>
<reference evidence="2 3" key="1">
    <citation type="journal article" date="2019" name="Nat. Ecol. Evol.">
        <title>Megaphylogeny resolves global patterns of mushroom evolution.</title>
        <authorList>
            <person name="Varga T."/>
            <person name="Krizsan K."/>
            <person name="Foldi C."/>
            <person name="Dima B."/>
            <person name="Sanchez-Garcia M."/>
            <person name="Sanchez-Ramirez S."/>
            <person name="Szollosi G.J."/>
            <person name="Szarkandi J.G."/>
            <person name="Papp V."/>
            <person name="Albert L."/>
            <person name="Andreopoulos W."/>
            <person name="Angelini C."/>
            <person name="Antonin V."/>
            <person name="Barry K.W."/>
            <person name="Bougher N.L."/>
            <person name="Buchanan P."/>
            <person name="Buyck B."/>
            <person name="Bense V."/>
            <person name="Catcheside P."/>
            <person name="Chovatia M."/>
            <person name="Cooper J."/>
            <person name="Damon W."/>
            <person name="Desjardin D."/>
            <person name="Finy P."/>
            <person name="Geml J."/>
            <person name="Haridas S."/>
            <person name="Hughes K."/>
            <person name="Justo A."/>
            <person name="Karasinski D."/>
            <person name="Kautmanova I."/>
            <person name="Kiss B."/>
            <person name="Kocsube S."/>
            <person name="Kotiranta H."/>
            <person name="LaButti K.M."/>
            <person name="Lechner B.E."/>
            <person name="Liimatainen K."/>
            <person name="Lipzen A."/>
            <person name="Lukacs Z."/>
            <person name="Mihaltcheva S."/>
            <person name="Morgado L.N."/>
            <person name="Niskanen T."/>
            <person name="Noordeloos M.E."/>
            <person name="Ohm R.A."/>
            <person name="Ortiz-Santana B."/>
            <person name="Ovrebo C."/>
            <person name="Racz N."/>
            <person name="Riley R."/>
            <person name="Savchenko A."/>
            <person name="Shiryaev A."/>
            <person name="Soop K."/>
            <person name="Spirin V."/>
            <person name="Szebenyi C."/>
            <person name="Tomsovsky M."/>
            <person name="Tulloss R.E."/>
            <person name="Uehling J."/>
            <person name="Grigoriev I.V."/>
            <person name="Vagvolgyi C."/>
            <person name="Papp T."/>
            <person name="Martin F.M."/>
            <person name="Miettinen O."/>
            <person name="Hibbett D.S."/>
            <person name="Nagy L.G."/>
        </authorList>
    </citation>
    <scope>NUCLEOTIDE SEQUENCE [LARGE SCALE GENOMIC DNA]</scope>
    <source>
        <strain evidence="2 3">CBS 166.37</strain>
    </source>
</reference>
<feature type="compositionally biased region" description="Basic and acidic residues" evidence="1">
    <location>
        <begin position="398"/>
        <end position="432"/>
    </location>
</feature>
<proteinExistence type="predicted"/>
<protein>
    <submittedName>
        <fullName evidence="2">Uncharacterized protein</fullName>
    </submittedName>
</protein>
<evidence type="ECO:0000313" key="3">
    <source>
        <dbReference type="Proteomes" id="UP000308652"/>
    </source>
</evidence>
<feature type="compositionally biased region" description="Polar residues" evidence="1">
    <location>
        <begin position="377"/>
        <end position="390"/>
    </location>
</feature>